<comment type="cofactor">
    <cofactor evidence="20">
        <name>Mg(2+)</name>
        <dbReference type="ChEBI" id="CHEBI:18420"/>
    </cofactor>
    <cofactor evidence="20">
        <name>Mn(2+)</name>
        <dbReference type="ChEBI" id="CHEBI:29035"/>
    </cofactor>
    <text evidence="20">Binds 2 magnesium or manganese ions per subunit.</text>
</comment>
<dbReference type="PIRSF" id="PIRSF039102">
    <property type="entry name" value="Ddl/VanB"/>
    <property type="match status" value="1"/>
</dbReference>
<dbReference type="HOGENOM" id="CLU_039268_1_2_6"/>
<dbReference type="PATRIC" id="fig|1265313.6.peg.2179"/>
<dbReference type="InterPro" id="IPR011095">
    <property type="entry name" value="Dala_Dala_lig_C"/>
</dbReference>
<evidence type="ECO:0000256" key="5">
    <source>
        <dbReference type="ARBA" id="ARBA00010871"/>
    </source>
</evidence>
<evidence type="ECO:0000256" key="2">
    <source>
        <dbReference type="ARBA" id="ARBA00003921"/>
    </source>
</evidence>
<evidence type="ECO:0000259" key="22">
    <source>
        <dbReference type="PROSITE" id="PS50975"/>
    </source>
</evidence>
<comment type="pathway">
    <text evidence="4 18">Cell wall biogenesis; peptidoglycan biosynthesis.</text>
</comment>
<dbReference type="NCBIfam" id="NF002378">
    <property type="entry name" value="PRK01372.1"/>
    <property type="match status" value="1"/>
</dbReference>
<keyword evidence="7 18" id="KW-0963">Cytoplasm</keyword>
<keyword evidence="24" id="KW-1185">Reference proteome</keyword>
<dbReference type="Gene3D" id="3.30.470.20">
    <property type="entry name" value="ATP-grasp fold, B domain"/>
    <property type="match status" value="1"/>
</dbReference>
<dbReference type="NCBIfam" id="TIGR01205">
    <property type="entry name" value="D_ala_D_alaTIGR"/>
    <property type="match status" value="1"/>
</dbReference>
<feature type="domain" description="ATP-grasp" evidence="22">
    <location>
        <begin position="106"/>
        <end position="300"/>
    </location>
</feature>
<feature type="active site" evidence="19">
    <location>
        <position position="147"/>
    </location>
</feature>
<keyword evidence="12 20" id="KW-0460">Magnesium</keyword>
<dbReference type="InterPro" id="IPR016185">
    <property type="entry name" value="PreATP-grasp_dom_sf"/>
</dbReference>
<comment type="cofactor">
    <cofactor evidence="1">
        <name>Mn(2+)</name>
        <dbReference type="ChEBI" id="CHEBI:29035"/>
    </cofactor>
</comment>
<keyword evidence="14 18" id="KW-0573">Peptidoglycan synthesis</keyword>
<keyword evidence="10 21" id="KW-0547">Nucleotide-binding</keyword>
<keyword evidence="16 18" id="KW-0961">Cell wall biogenesis/degradation</keyword>
<dbReference type="EMBL" id="AUVB01000062">
    <property type="protein sequence ID" value="KGE03261.1"/>
    <property type="molecule type" value="Genomic_DNA"/>
</dbReference>
<dbReference type="PROSITE" id="PS00843">
    <property type="entry name" value="DALA_DALA_LIGASE_1"/>
    <property type="match status" value="1"/>
</dbReference>
<sequence>MKIETIRHGLVAVLLGGESAEREVSLKSGATVAQALETAGFRVRRIDTAGRDWLERLEDVAFVFNVLHGPGGEDGTVQGTLETLHLPYSGSGVLGSALAMDKRRSKQLWLGQGLPTAPFEELGEDSDWDGVIDRLGRVFVKPVGEGSSIGMAPAATPAELAEAYLGARAHGSGVIAERFIDGPEYTVAILGDEALPSIRLQAARGFYDYHAKYIADDTSYHVPSGLDAGDEAALGQLALAAFAGLDCRGWGRVDVMRDPVHGFQLLEANTIPGMTDHSLVPMAAQAAGLTLAELVTGIIVESLRAWGTR</sequence>
<dbReference type="InterPro" id="IPR011127">
    <property type="entry name" value="Dala_Dala_lig_N"/>
</dbReference>
<keyword evidence="9 20" id="KW-0479">Metal-binding</keyword>
<keyword evidence="11 21" id="KW-0067">ATP-binding</keyword>
<evidence type="ECO:0000256" key="9">
    <source>
        <dbReference type="ARBA" id="ARBA00022723"/>
    </source>
</evidence>
<dbReference type="AlphaFoldDB" id="A0A095XU98"/>
<evidence type="ECO:0000256" key="18">
    <source>
        <dbReference type="HAMAP-Rule" id="MF_00047"/>
    </source>
</evidence>
<feature type="active site" evidence="19">
    <location>
        <position position="278"/>
    </location>
</feature>
<comment type="catalytic activity">
    <reaction evidence="17 18">
        <text>2 D-alanine + ATP = D-alanyl-D-alanine + ADP + phosphate + H(+)</text>
        <dbReference type="Rhea" id="RHEA:11224"/>
        <dbReference type="ChEBI" id="CHEBI:15378"/>
        <dbReference type="ChEBI" id="CHEBI:30616"/>
        <dbReference type="ChEBI" id="CHEBI:43474"/>
        <dbReference type="ChEBI" id="CHEBI:57416"/>
        <dbReference type="ChEBI" id="CHEBI:57822"/>
        <dbReference type="ChEBI" id="CHEBI:456216"/>
        <dbReference type="EC" id="6.3.2.4"/>
    </reaction>
</comment>
<evidence type="ECO:0000256" key="3">
    <source>
        <dbReference type="ARBA" id="ARBA00004496"/>
    </source>
</evidence>
<keyword evidence="13 18" id="KW-0133">Cell shape</keyword>
<dbReference type="EC" id="6.3.2.4" evidence="6 18"/>
<dbReference type="InterPro" id="IPR000291">
    <property type="entry name" value="D-Ala_lig_Van_CS"/>
</dbReference>
<feature type="binding site" evidence="20">
    <location>
        <position position="254"/>
    </location>
    <ligand>
        <name>Mg(2+)</name>
        <dbReference type="ChEBI" id="CHEBI:18420"/>
        <label>1</label>
    </ligand>
</feature>
<comment type="subcellular location">
    <subcellularLocation>
        <location evidence="3 18">Cytoplasm</location>
    </subcellularLocation>
</comment>
<dbReference type="RefSeq" id="WP_035515899.1">
    <property type="nucleotide sequence ID" value="NZ_KN234758.1"/>
</dbReference>
<evidence type="ECO:0000256" key="16">
    <source>
        <dbReference type="ARBA" id="ARBA00023316"/>
    </source>
</evidence>
<evidence type="ECO:0000256" key="11">
    <source>
        <dbReference type="ARBA" id="ARBA00022840"/>
    </source>
</evidence>
<dbReference type="SUPFAM" id="SSF56059">
    <property type="entry name" value="Glutathione synthetase ATP-binding domain-like"/>
    <property type="match status" value="1"/>
</dbReference>
<dbReference type="InterPro" id="IPR013815">
    <property type="entry name" value="ATP_grasp_subdomain_1"/>
</dbReference>
<feature type="binding site" evidence="20">
    <location>
        <position position="269"/>
    </location>
    <ligand>
        <name>Mg(2+)</name>
        <dbReference type="ChEBI" id="CHEBI:18420"/>
        <label>2</label>
    </ligand>
</feature>
<dbReference type="Gene3D" id="3.30.1490.20">
    <property type="entry name" value="ATP-grasp fold, A domain"/>
    <property type="match status" value="1"/>
</dbReference>
<dbReference type="GO" id="GO:0008360">
    <property type="term" value="P:regulation of cell shape"/>
    <property type="evidence" value="ECO:0007669"/>
    <property type="project" value="UniProtKB-KW"/>
</dbReference>
<dbReference type="PANTHER" id="PTHR23132">
    <property type="entry name" value="D-ALANINE--D-ALANINE LIGASE"/>
    <property type="match status" value="1"/>
</dbReference>
<dbReference type="PROSITE" id="PS00844">
    <property type="entry name" value="DALA_DALA_LIGASE_2"/>
    <property type="match status" value="1"/>
</dbReference>
<evidence type="ECO:0000256" key="14">
    <source>
        <dbReference type="ARBA" id="ARBA00022984"/>
    </source>
</evidence>
<dbReference type="InterPro" id="IPR011761">
    <property type="entry name" value="ATP-grasp"/>
</dbReference>
<evidence type="ECO:0000256" key="17">
    <source>
        <dbReference type="ARBA" id="ARBA00047614"/>
    </source>
</evidence>
<feature type="active site" evidence="19">
    <location>
        <position position="21"/>
    </location>
</feature>
<dbReference type="PANTHER" id="PTHR23132:SF23">
    <property type="entry name" value="D-ALANINE--D-ALANINE LIGASE B"/>
    <property type="match status" value="1"/>
</dbReference>
<evidence type="ECO:0000313" key="24">
    <source>
        <dbReference type="Proteomes" id="UP000029640"/>
    </source>
</evidence>
<comment type="function">
    <text evidence="2 18">Cell wall formation.</text>
</comment>
<dbReference type="eggNOG" id="COG1181">
    <property type="taxonomic scope" value="Bacteria"/>
</dbReference>
<dbReference type="UniPathway" id="UPA00219"/>
<keyword evidence="15 20" id="KW-0464">Manganese</keyword>
<evidence type="ECO:0000256" key="7">
    <source>
        <dbReference type="ARBA" id="ARBA00022490"/>
    </source>
</evidence>
<dbReference type="PROSITE" id="PS50975">
    <property type="entry name" value="ATP_GRASP"/>
    <property type="match status" value="1"/>
</dbReference>
<evidence type="ECO:0000256" key="1">
    <source>
        <dbReference type="ARBA" id="ARBA00001936"/>
    </source>
</evidence>
<evidence type="ECO:0000313" key="23">
    <source>
        <dbReference type="EMBL" id="KGE03261.1"/>
    </source>
</evidence>
<dbReference type="HAMAP" id="MF_00047">
    <property type="entry name" value="Dala_Dala_lig"/>
    <property type="match status" value="1"/>
</dbReference>
<protein>
    <recommendedName>
        <fullName evidence="6 18">D-alanine--D-alanine ligase</fullName>
        <ecNumber evidence="6 18">6.3.2.4</ecNumber>
    </recommendedName>
    <alternativeName>
        <fullName evidence="18">D-Ala-D-Ala ligase</fullName>
    </alternativeName>
    <alternativeName>
        <fullName evidence="18">D-alanylalanine synthetase</fullName>
    </alternativeName>
</protein>
<comment type="similarity">
    <text evidence="5 18">Belongs to the D-alanine--D-alanine ligase family.</text>
</comment>
<dbReference type="GO" id="GO:0046872">
    <property type="term" value="F:metal ion binding"/>
    <property type="evidence" value="ECO:0007669"/>
    <property type="project" value="UniProtKB-KW"/>
</dbReference>
<evidence type="ECO:0000256" key="10">
    <source>
        <dbReference type="ARBA" id="ARBA00022741"/>
    </source>
</evidence>
<reference evidence="23 24" key="1">
    <citation type="journal article" date="2014" name="Genome Announc.">
        <title>Genome Sequence of Gammaproteobacterial Pseudohaliea rubra Type Strain DSM 19751, Isolated from Coastal Seawater of the Mediterranean Sea.</title>
        <authorList>
            <person name="Spring S."/>
            <person name="Fiebig A."/>
            <person name="Riedel T."/>
            <person name="Goker M."/>
            <person name="Klenk H.P."/>
        </authorList>
    </citation>
    <scope>NUCLEOTIDE SEQUENCE [LARGE SCALE GENOMIC DNA]</scope>
    <source>
        <strain evidence="23 24">DSM 19751</strain>
    </source>
</reference>
<evidence type="ECO:0000256" key="4">
    <source>
        <dbReference type="ARBA" id="ARBA00004752"/>
    </source>
</evidence>
<evidence type="ECO:0000256" key="8">
    <source>
        <dbReference type="ARBA" id="ARBA00022598"/>
    </source>
</evidence>
<evidence type="ECO:0000256" key="15">
    <source>
        <dbReference type="ARBA" id="ARBA00023211"/>
    </source>
</evidence>
<feature type="binding site" evidence="20">
    <location>
        <position position="267"/>
    </location>
    <ligand>
        <name>Mg(2+)</name>
        <dbReference type="ChEBI" id="CHEBI:18420"/>
        <label>1</label>
    </ligand>
</feature>
<dbReference type="Gene3D" id="3.40.50.20">
    <property type="match status" value="1"/>
</dbReference>
<evidence type="ECO:0000256" key="13">
    <source>
        <dbReference type="ARBA" id="ARBA00022960"/>
    </source>
</evidence>
<dbReference type="STRING" id="1265313.HRUBRA_02209"/>
<dbReference type="FunFam" id="3.30.470.20:FF:000008">
    <property type="entry name" value="D-alanine--D-alanine ligase"/>
    <property type="match status" value="1"/>
</dbReference>
<accession>A0A095XU98</accession>
<dbReference type="SUPFAM" id="SSF52440">
    <property type="entry name" value="PreATP-grasp domain"/>
    <property type="match status" value="1"/>
</dbReference>
<comment type="caution">
    <text evidence="23">The sequence shown here is derived from an EMBL/GenBank/DDBJ whole genome shotgun (WGS) entry which is preliminary data.</text>
</comment>
<gene>
    <name evidence="18" type="primary">ddl</name>
    <name evidence="23" type="ORF">HRUBRA_02209</name>
</gene>
<dbReference type="GO" id="GO:0071555">
    <property type="term" value="P:cell wall organization"/>
    <property type="evidence" value="ECO:0007669"/>
    <property type="project" value="UniProtKB-KW"/>
</dbReference>
<evidence type="ECO:0000256" key="20">
    <source>
        <dbReference type="PIRSR" id="PIRSR039102-3"/>
    </source>
</evidence>
<evidence type="ECO:0000256" key="21">
    <source>
        <dbReference type="PROSITE-ProRule" id="PRU00409"/>
    </source>
</evidence>
<dbReference type="InterPro" id="IPR005905">
    <property type="entry name" value="D_ala_D_ala"/>
</dbReference>
<dbReference type="GO" id="GO:0009252">
    <property type="term" value="P:peptidoglycan biosynthetic process"/>
    <property type="evidence" value="ECO:0007669"/>
    <property type="project" value="UniProtKB-UniRule"/>
</dbReference>
<name>A0A095XU98_9GAMM</name>
<dbReference type="Pfam" id="PF01820">
    <property type="entry name" value="Dala_Dala_lig_N"/>
    <property type="match status" value="1"/>
</dbReference>
<dbReference type="GO" id="GO:0008716">
    <property type="term" value="F:D-alanine-D-alanine ligase activity"/>
    <property type="evidence" value="ECO:0007669"/>
    <property type="project" value="UniProtKB-UniRule"/>
</dbReference>
<dbReference type="OrthoDB" id="9813261at2"/>
<proteinExistence type="inferred from homology"/>
<feature type="binding site" evidence="20">
    <location>
        <position position="267"/>
    </location>
    <ligand>
        <name>Mg(2+)</name>
        <dbReference type="ChEBI" id="CHEBI:18420"/>
        <label>2</label>
    </ligand>
</feature>
<organism evidence="23 24">
    <name type="scientific">Pseudohaliea rubra DSM 19751</name>
    <dbReference type="NCBI Taxonomy" id="1265313"/>
    <lineage>
        <taxon>Bacteria</taxon>
        <taxon>Pseudomonadati</taxon>
        <taxon>Pseudomonadota</taxon>
        <taxon>Gammaproteobacteria</taxon>
        <taxon>Cellvibrionales</taxon>
        <taxon>Halieaceae</taxon>
        <taxon>Pseudohaliea</taxon>
    </lineage>
</organism>
<evidence type="ECO:0000256" key="6">
    <source>
        <dbReference type="ARBA" id="ARBA00012216"/>
    </source>
</evidence>
<dbReference type="Proteomes" id="UP000029640">
    <property type="component" value="Unassembled WGS sequence"/>
</dbReference>
<dbReference type="GO" id="GO:0005829">
    <property type="term" value="C:cytosol"/>
    <property type="evidence" value="ECO:0007669"/>
    <property type="project" value="TreeGrafter"/>
</dbReference>
<evidence type="ECO:0000256" key="19">
    <source>
        <dbReference type="PIRSR" id="PIRSR039102-1"/>
    </source>
</evidence>
<dbReference type="GO" id="GO:0005524">
    <property type="term" value="F:ATP binding"/>
    <property type="evidence" value="ECO:0007669"/>
    <property type="project" value="UniProtKB-UniRule"/>
</dbReference>
<dbReference type="Pfam" id="PF07478">
    <property type="entry name" value="Dala_Dala_lig_C"/>
    <property type="match status" value="1"/>
</dbReference>
<evidence type="ECO:0000256" key="12">
    <source>
        <dbReference type="ARBA" id="ARBA00022842"/>
    </source>
</evidence>
<keyword evidence="8 18" id="KW-0436">Ligase</keyword>